<keyword evidence="6 9" id="KW-0418">Kinase</keyword>
<keyword evidence="8 9" id="KW-0460">Magnesium</keyword>
<evidence type="ECO:0000256" key="3">
    <source>
        <dbReference type="ARBA" id="ARBA00022679"/>
    </source>
</evidence>
<dbReference type="GO" id="GO:0005524">
    <property type="term" value="F:ATP binding"/>
    <property type="evidence" value="ECO:0007669"/>
    <property type="project" value="UniProtKB-KW"/>
</dbReference>
<dbReference type="GO" id="GO:0008776">
    <property type="term" value="F:acetate kinase activity"/>
    <property type="evidence" value="ECO:0007669"/>
    <property type="project" value="UniProtKB-UniRule"/>
</dbReference>
<dbReference type="RefSeq" id="WP_116300734.1">
    <property type="nucleotide sequence ID" value="NZ_NFZV01000001.1"/>
</dbReference>
<comment type="cofactor">
    <cofactor evidence="9">
        <name>Mg(2+)</name>
        <dbReference type="ChEBI" id="CHEBI:18420"/>
    </cofactor>
    <cofactor evidence="9">
        <name>Mn(2+)</name>
        <dbReference type="ChEBI" id="CHEBI:29035"/>
    </cofactor>
    <text evidence="9">Mg(2+). Can also accept Mn(2+).</text>
</comment>
<feature type="binding site" evidence="9">
    <location>
        <position position="379"/>
    </location>
    <ligand>
        <name>Mg(2+)</name>
        <dbReference type="ChEBI" id="CHEBI:18420"/>
    </ligand>
</feature>
<reference evidence="12" key="1">
    <citation type="submission" date="2017-05" db="EMBL/GenBank/DDBJ databases">
        <authorList>
            <person name="Sharma S."/>
            <person name="Sidhu C."/>
            <person name="Pinnaka A.K."/>
        </authorList>
    </citation>
    <scope>NUCLEOTIDE SEQUENCE [LARGE SCALE GENOMIC DNA]</scope>
    <source>
        <strain evidence="12">AK93</strain>
    </source>
</reference>
<dbReference type="GO" id="GO:0000287">
    <property type="term" value="F:magnesium ion binding"/>
    <property type="evidence" value="ECO:0007669"/>
    <property type="project" value="UniProtKB-UniRule"/>
</dbReference>
<dbReference type="CDD" id="cd24010">
    <property type="entry name" value="ASKHA_NBD_AcK_PK"/>
    <property type="match status" value="1"/>
</dbReference>
<dbReference type="HAMAP" id="MF_00020">
    <property type="entry name" value="Acetate_kinase"/>
    <property type="match status" value="1"/>
</dbReference>
<proteinExistence type="inferred from homology"/>
<evidence type="ECO:0000256" key="8">
    <source>
        <dbReference type="ARBA" id="ARBA00022842"/>
    </source>
</evidence>
<comment type="caution">
    <text evidence="11">The sequence shown here is derived from an EMBL/GenBank/DDBJ whole genome shotgun (WGS) entry which is preliminary data.</text>
</comment>
<evidence type="ECO:0000256" key="10">
    <source>
        <dbReference type="RuleBase" id="RU003835"/>
    </source>
</evidence>
<dbReference type="AlphaFoldDB" id="A0A3E0X112"/>
<dbReference type="NCBIfam" id="TIGR00016">
    <property type="entry name" value="ackA"/>
    <property type="match status" value="1"/>
</dbReference>
<evidence type="ECO:0000256" key="4">
    <source>
        <dbReference type="ARBA" id="ARBA00022723"/>
    </source>
</evidence>
<dbReference type="GO" id="GO:0005829">
    <property type="term" value="C:cytosol"/>
    <property type="evidence" value="ECO:0007669"/>
    <property type="project" value="TreeGrafter"/>
</dbReference>
<dbReference type="PANTHER" id="PTHR21060">
    <property type="entry name" value="ACETATE KINASE"/>
    <property type="match status" value="1"/>
</dbReference>
<dbReference type="GO" id="GO:0006083">
    <property type="term" value="P:acetate metabolic process"/>
    <property type="evidence" value="ECO:0007669"/>
    <property type="project" value="TreeGrafter"/>
</dbReference>
<keyword evidence="5 9" id="KW-0547">Nucleotide-binding</keyword>
<dbReference type="SUPFAM" id="SSF53067">
    <property type="entry name" value="Actin-like ATPase domain"/>
    <property type="match status" value="2"/>
</dbReference>
<dbReference type="Gene3D" id="3.30.420.40">
    <property type="match status" value="2"/>
</dbReference>
<dbReference type="PIRSF" id="PIRSF000722">
    <property type="entry name" value="Acetate_prop_kin"/>
    <property type="match status" value="1"/>
</dbReference>
<comment type="pathway">
    <text evidence="9">Metabolic intermediate biosynthesis; acetyl-CoA biosynthesis; acetyl-CoA from acetate: step 1/2.</text>
</comment>
<dbReference type="OrthoDB" id="9802453at2"/>
<comment type="subunit">
    <text evidence="9">Homodimer.</text>
</comment>
<dbReference type="EC" id="2.7.2.1" evidence="9"/>
<evidence type="ECO:0000256" key="2">
    <source>
        <dbReference type="ARBA" id="ARBA00022490"/>
    </source>
</evidence>
<dbReference type="Proteomes" id="UP000256763">
    <property type="component" value="Unassembled WGS sequence"/>
</dbReference>
<evidence type="ECO:0000313" key="11">
    <source>
        <dbReference type="EMBL" id="RFA39311.1"/>
    </source>
</evidence>
<protein>
    <recommendedName>
        <fullName evidence="9">Acetate kinase</fullName>
        <ecNumber evidence="9">2.7.2.1</ecNumber>
    </recommendedName>
    <alternativeName>
        <fullName evidence="9">Acetokinase</fullName>
    </alternativeName>
</protein>
<evidence type="ECO:0000313" key="12">
    <source>
        <dbReference type="Proteomes" id="UP000256763"/>
    </source>
</evidence>
<dbReference type="PROSITE" id="PS01075">
    <property type="entry name" value="ACETATE_KINASE_1"/>
    <property type="match status" value="1"/>
</dbReference>
<comment type="function">
    <text evidence="9">Catalyzes the formation of acetyl phosphate from acetate and ATP. Can also catalyze the reverse reaction.</text>
</comment>
<feature type="binding site" evidence="9">
    <location>
        <begin position="282"/>
        <end position="284"/>
    </location>
    <ligand>
        <name>ATP</name>
        <dbReference type="ChEBI" id="CHEBI:30616"/>
    </ligand>
</feature>
<dbReference type="InterPro" id="IPR004372">
    <property type="entry name" value="Ac/propionate_kinase"/>
</dbReference>
<comment type="catalytic activity">
    <reaction evidence="9">
        <text>acetate + ATP = acetyl phosphate + ADP</text>
        <dbReference type="Rhea" id="RHEA:11352"/>
        <dbReference type="ChEBI" id="CHEBI:22191"/>
        <dbReference type="ChEBI" id="CHEBI:30089"/>
        <dbReference type="ChEBI" id="CHEBI:30616"/>
        <dbReference type="ChEBI" id="CHEBI:456216"/>
        <dbReference type="EC" id="2.7.2.1"/>
    </reaction>
</comment>
<keyword evidence="4 9" id="KW-0479">Metal-binding</keyword>
<evidence type="ECO:0000256" key="6">
    <source>
        <dbReference type="ARBA" id="ARBA00022777"/>
    </source>
</evidence>
<dbReference type="InterPro" id="IPR000890">
    <property type="entry name" value="Aliphatic_acid_kin_short-chain"/>
</dbReference>
<evidence type="ECO:0000256" key="5">
    <source>
        <dbReference type="ARBA" id="ARBA00022741"/>
    </source>
</evidence>
<dbReference type="EMBL" id="NFZW01000001">
    <property type="protein sequence ID" value="RFA39311.1"/>
    <property type="molecule type" value="Genomic_DNA"/>
</dbReference>
<name>A0A3E0X112_9GAMM</name>
<dbReference type="GO" id="GO:0006085">
    <property type="term" value="P:acetyl-CoA biosynthetic process"/>
    <property type="evidence" value="ECO:0007669"/>
    <property type="project" value="UniProtKB-UniRule"/>
</dbReference>
<accession>A0A3E0X112</accession>
<feature type="site" description="Transition state stabilizer" evidence="9">
    <location>
        <position position="240"/>
    </location>
</feature>
<feature type="binding site" evidence="9">
    <location>
        <position position="9"/>
    </location>
    <ligand>
        <name>Mg(2+)</name>
        <dbReference type="ChEBI" id="CHEBI:18420"/>
    </ligand>
</feature>
<gene>
    <name evidence="9" type="primary">ackA</name>
    <name evidence="11" type="ORF">CAL65_00355</name>
</gene>
<feature type="site" description="Transition state stabilizer" evidence="9">
    <location>
        <position position="180"/>
    </location>
</feature>
<dbReference type="Pfam" id="PF00871">
    <property type="entry name" value="Acetate_kinase"/>
    <property type="match status" value="1"/>
</dbReference>
<feature type="binding site" evidence="9">
    <location>
        <begin position="328"/>
        <end position="332"/>
    </location>
    <ligand>
        <name>ATP</name>
        <dbReference type="ChEBI" id="CHEBI:30616"/>
    </ligand>
</feature>
<organism evidence="11 12">
    <name type="scientific">Alkalilimnicola ehrlichii</name>
    <dbReference type="NCBI Taxonomy" id="351052"/>
    <lineage>
        <taxon>Bacteria</taxon>
        <taxon>Pseudomonadati</taxon>
        <taxon>Pseudomonadota</taxon>
        <taxon>Gammaproteobacteria</taxon>
        <taxon>Chromatiales</taxon>
        <taxon>Ectothiorhodospiraceae</taxon>
        <taxon>Alkalilimnicola</taxon>
    </lineage>
</organism>
<comment type="subcellular location">
    <subcellularLocation>
        <location evidence="9">Cytoplasm</location>
    </subcellularLocation>
</comment>
<evidence type="ECO:0000256" key="7">
    <source>
        <dbReference type="ARBA" id="ARBA00022840"/>
    </source>
</evidence>
<comment type="similarity">
    <text evidence="1 9 10">Belongs to the acetokinase family.</text>
</comment>
<evidence type="ECO:0000256" key="9">
    <source>
        <dbReference type="HAMAP-Rule" id="MF_00020"/>
    </source>
</evidence>
<keyword evidence="3 9" id="KW-0808">Transferase</keyword>
<dbReference type="PROSITE" id="PS01076">
    <property type="entry name" value="ACETATE_KINASE_2"/>
    <property type="match status" value="1"/>
</dbReference>
<dbReference type="InterPro" id="IPR043129">
    <property type="entry name" value="ATPase_NBD"/>
</dbReference>
<feature type="active site" description="Proton donor/acceptor" evidence="9">
    <location>
        <position position="149"/>
    </location>
</feature>
<sequence>MQEAILVLNAGSSSIKFAIYALGEGDSLTLRVAGQAQGIPERPGIVMYSGDGEKLQTMQLPRGADHEHALSMLTDFASLYVEDLEFIACGHRVVHGGTDYAEPVLIDHEVYRRLERLIPLAPLHQPHNLRAVKAFEQLYPTTPQIACFDTAFHRTQPAVAQAFALPHKYTEQGVLRYGFHGLSYEYIAQALHGYDKLAATGRVVVAHLGNGASMCAISRGQSIATSMGFTALDGLPMGQRCGNIDPGVVLYLMQNEGMSVEEVEELLYRRSGLLGMSGISSDMRELLDKEDDPRACRALDVYTYRAQREIGSLVAALRGMDALVFTAGVGENAPAIREWICQDLTWLGVYLDHEANDAGEARISTEDSPVSVWVIPTDEELMIARHTLKLVRQLPRR</sequence>
<evidence type="ECO:0000256" key="1">
    <source>
        <dbReference type="ARBA" id="ARBA00008748"/>
    </source>
</evidence>
<feature type="binding site" evidence="9">
    <location>
        <position position="92"/>
    </location>
    <ligand>
        <name>substrate</name>
    </ligand>
</feature>
<feature type="binding site" evidence="9">
    <location>
        <begin position="207"/>
        <end position="211"/>
    </location>
    <ligand>
        <name>ATP</name>
        <dbReference type="ChEBI" id="CHEBI:30616"/>
    </ligand>
</feature>
<keyword evidence="12" id="KW-1185">Reference proteome</keyword>
<keyword evidence="2 9" id="KW-0963">Cytoplasm</keyword>
<dbReference type="UniPathway" id="UPA00340">
    <property type="reaction ID" value="UER00458"/>
</dbReference>
<dbReference type="PRINTS" id="PR00471">
    <property type="entry name" value="ACETATEKNASE"/>
</dbReference>
<keyword evidence="7 9" id="KW-0067">ATP-binding</keyword>
<dbReference type="PANTHER" id="PTHR21060:SF21">
    <property type="entry name" value="ACETATE KINASE"/>
    <property type="match status" value="1"/>
</dbReference>
<feature type="binding site" evidence="9">
    <location>
        <position position="16"/>
    </location>
    <ligand>
        <name>ATP</name>
        <dbReference type="ChEBI" id="CHEBI:30616"/>
    </ligand>
</feature>
<dbReference type="InterPro" id="IPR023865">
    <property type="entry name" value="Aliphatic_acid_kinase_CS"/>
</dbReference>